<dbReference type="Proteomes" id="UP000253209">
    <property type="component" value="Unassembled WGS sequence"/>
</dbReference>
<feature type="chain" id="PRO_5016704730" description="Glycosyl hydrolase" evidence="2">
    <location>
        <begin position="32"/>
        <end position="866"/>
    </location>
</feature>
<protein>
    <recommendedName>
        <fullName evidence="8">Glycosyl hydrolase</fullName>
    </recommendedName>
</protein>
<dbReference type="GO" id="GO:0004559">
    <property type="term" value="F:alpha-mannosidase activity"/>
    <property type="evidence" value="ECO:0007669"/>
    <property type="project" value="InterPro"/>
</dbReference>
<keyword evidence="7" id="KW-1185">Reference proteome</keyword>
<reference evidence="6 7" key="1">
    <citation type="submission" date="2018-05" db="EMBL/GenBank/DDBJ databases">
        <title>Mucilaginibacter hurinus sp. nov., isolated from briquette warehouse soil.</title>
        <authorList>
            <person name="Choi L."/>
        </authorList>
    </citation>
    <scope>NUCLEOTIDE SEQUENCE [LARGE SCALE GENOMIC DNA]</scope>
    <source>
        <strain evidence="6 7">ZR32</strain>
    </source>
</reference>
<feature type="domain" description="Glycoside hydrolase family 38 N-terminal" evidence="3">
    <location>
        <begin position="73"/>
        <end position="221"/>
    </location>
</feature>
<dbReference type="OrthoDB" id="9772207at2"/>
<dbReference type="InterPro" id="IPR011682">
    <property type="entry name" value="Glyco_hydro_38_C"/>
</dbReference>
<dbReference type="Pfam" id="PF21260">
    <property type="entry name" value="Laman-like_dom"/>
    <property type="match status" value="1"/>
</dbReference>
<evidence type="ECO:0008006" key="8">
    <source>
        <dbReference type="Google" id="ProtNLM"/>
    </source>
</evidence>
<dbReference type="GO" id="GO:0009313">
    <property type="term" value="P:oligosaccharide catabolic process"/>
    <property type="evidence" value="ECO:0007669"/>
    <property type="project" value="TreeGrafter"/>
</dbReference>
<organism evidence="6 7">
    <name type="scientific">Mucilaginibacter hurinus</name>
    <dbReference type="NCBI Taxonomy" id="2201324"/>
    <lineage>
        <taxon>Bacteria</taxon>
        <taxon>Pseudomonadati</taxon>
        <taxon>Bacteroidota</taxon>
        <taxon>Sphingobacteriia</taxon>
        <taxon>Sphingobacteriales</taxon>
        <taxon>Sphingobacteriaceae</taxon>
        <taxon>Mucilaginibacter</taxon>
    </lineage>
</organism>
<keyword evidence="1" id="KW-1015">Disulfide bond</keyword>
<dbReference type="SUPFAM" id="SSF74650">
    <property type="entry name" value="Galactose mutarotase-like"/>
    <property type="match status" value="1"/>
</dbReference>
<dbReference type="InterPro" id="IPR013780">
    <property type="entry name" value="Glyco_hydro_b"/>
</dbReference>
<feature type="signal peptide" evidence="2">
    <location>
        <begin position="1"/>
        <end position="31"/>
    </location>
</feature>
<evidence type="ECO:0000313" key="7">
    <source>
        <dbReference type="Proteomes" id="UP000253209"/>
    </source>
</evidence>
<evidence type="ECO:0000256" key="2">
    <source>
        <dbReference type="SAM" id="SignalP"/>
    </source>
</evidence>
<dbReference type="Pfam" id="PF07748">
    <property type="entry name" value="Glyco_hydro_38C"/>
    <property type="match status" value="1"/>
</dbReference>
<dbReference type="Pfam" id="PF01074">
    <property type="entry name" value="Glyco_hydro_38N"/>
    <property type="match status" value="1"/>
</dbReference>
<dbReference type="Gene3D" id="2.60.40.1180">
    <property type="entry name" value="Golgi alpha-mannosidase II"/>
    <property type="match status" value="1"/>
</dbReference>
<accession>A0A367GQ35</accession>
<evidence type="ECO:0000313" key="6">
    <source>
        <dbReference type="EMBL" id="RCH55195.1"/>
    </source>
</evidence>
<proteinExistence type="predicted"/>
<feature type="domain" description="Glycosyl hydrolase family 38 C-terminal" evidence="4">
    <location>
        <begin position="553"/>
        <end position="712"/>
    </location>
</feature>
<name>A0A367GQ35_9SPHI</name>
<sequence length="866" mass="96902">MRFKIAGVFTFPKTACATILALALFTGTASGQQKKAYFIDGYHGGIWGHYPDWYTRFMVDLVKQHPQWKMNLEIEPETWADTRKKDPDAYNELKALIEDQSSKTMRIEYVNPGYAQAYNYNISGESIIRQFKYGIKMVNEHFPTVRFTTYSSEEPCFTSALPQILKSFGFTHASLKNPNTCWGGYVAPFGGELINWVGPDGTKLPTSPRYATEKLLPGSTWQTNAFYNHHDYINDAFAYGMEHPIGMTLQDAGWKNGLYLGKGEKSYQPTEYTTWRNYFENVAVKKPSQDWNFSQEDVLVSLVWGAQVLQKLAQEVRVAENKIIMAEKIAAINKVYNNAPWPEDGFTDAWRGLMLSQHHDCWIVPYNGRKGNTWADKVVKWTGITNRVADSTMHISTTQAKMNTVRVYNTLGVARTGWVSVPMPGYTGSGPVKMVSNTEVVTGQVIRDTADATPHVIFKATVPAMGYNTYFRESVKTPSAVKSTMVTKQANGKYKIESDLYTIIINPAKGGNIESLVAKKLSNKEFVDKANVRGFNELRGNFSKEGGFLSSQDKPAEVTILDNGPYCSKLQIKGSIGNHKFTQTLTVIQGEKKIDLQVKINYSGNPEIGEPTAPGTYKADDNRKGFYNDKEKLMALFPLNLQGQKVYKNAPYDVTESRLTNTFFTDWDKIKHNVLLNWVDVTDKDNTYGMALFTDHTTNYAHGGDHPLGLTLQYSGVGLWGRNYKIDGPTVVNYALVPHAGKWDKAGIWSESVKWNEPLVAVQSNAGVNDSGKSLIHVQGEGYEVSSVTFEGDDMLVRLFNAEGDNLARKLSFNFSADKVEMVELNGDKKETLQVTKNARGNASVMVSATRFGVRTIKFINAAKSN</sequence>
<dbReference type="Gene3D" id="2.70.98.30">
    <property type="entry name" value="Golgi alpha-mannosidase II, domain 4"/>
    <property type="match status" value="1"/>
</dbReference>
<evidence type="ECO:0000259" key="4">
    <source>
        <dbReference type="Pfam" id="PF07748"/>
    </source>
</evidence>
<dbReference type="InterPro" id="IPR011330">
    <property type="entry name" value="Glyco_hydro/deAcase_b/a-brl"/>
</dbReference>
<feature type="domain" description="Lysosomal alpha-mannosidase-like central" evidence="5">
    <location>
        <begin position="439"/>
        <end position="471"/>
    </location>
</feature>
<dbReference type="PANTHER" id="PTHR46017">
    <property type="entry name" value="ALPHA-MANNOSIDASE 2C1"/>
    <property type="match status" value="1"/>
</dbReference>
<evidence type="ECO:0000259" key="5">
    <source>
        <dbReference type="Pfam" id="PF21260"/>
    </source>
</evidence>
<dbReference type="SUPFAM" id="SSF88713">
    <property type="entry name" value="Glycoside hydrolase/deacetylase"/>
    <property type="match status" value="1"/>
</dbReference>
<dbReference type="EMBL" id="QGDC01000004">
    <property type="protein sequence ID" value="RCH55195.1"/>
    <property type="molecule type" value="Genomic_DNA"/>
</dbReference>
<dbReference type="GO" id="GO:0006013">
    <property type="term" value="P:mannose metabolic process"/>
    <property type="evidence" value="ECO:0007669"/>
    <property type="project" value="InterPro"/>
</dbReference>
<dbReference type="InterPro" id="IPR027291">
    <property type="entry name" value="Glyco_hydro_38_N_sf"/>
</dbReference>
<dbReference type="InterPro" id="IPR011013">
    <property type="entry name" value="Gal_mutarotase_sf_dom"/>
</dbReference>
<dbReference type="InterPro" id="IPR048534">
    <property type="entry name" value="Man2a1-like_dom"/>
</dbReference>
<dbReference type="InterPro" id="IPR000602">
    <property type="entry name" value="Glyco_hydro_38_N"/>
</dbReference>
<comment type="caution">
    <text evidence="6">The sequence shown here is derived from an EMBL/GenBank/DDBJ whole genome shotgun (WGS) entry which is preliminary data.</text>
</comment>
<keyword evidence="2" id="KW-0732">Signal</keyword>
<evidence type="ECO:0000259" key="3">
    <source>
        <dbReference type="Pfam" id="PF01074"/>
    </source>
</evidence>
<evidence type="ECO:0000256" key="1">
    <source>
        <dbReference type="ARBA" id="ARBA00023157"/>
    </source>
</evidence>
<dbReference type="AlphaFoldDB" id="A0A367GQ35"/>
<dbReference type="Gene3D" id="3.20.110.10">
    <property type="entry name" value="Glycoside hydrolase 38, N terminal domain"/>
    <property type="match status" value="1"/>
</dbReference>
<dbReference type="PANTHER" id="PTHR46017:SF1">
    <property type="entry name" value="ALPHA-MANNOSIDASE 2C1"/>
    <property type="match status" value="1"/>
</dbReference>
<dbReference type="GO" id="GO:0030246">
    <property type="term" value="F:carbohydrate binding"/>
    <property type="evidence" value="ECO:0007669"/>
    <property type="project" value="InterPro"/>
</dbReference>
<gene>
    <name evidence="6" type="ORF">DJ568_08385</name>
</gene>
<dbReference type="RefSeq" id="WP_114004817.1">
    <property type="nucleotide sequence ID" value="NZ_QGDC01000004.1"/>
</dbReference>